<organism evidence="1 2">
    <name type="scientific">Frankliniella fusca</name>
    <dbReference type="NCBI Taxonomy" id="407009"/>
    <lineage>
        <taxon>Eukaryota</taxon>
        <taxon>Metazoa</taxon>
        <taxon>Ecdysozoa</taxon>
        <taxon>Arthropoda</taxon>
        <taxon>Hexapoda</taxon>
        <taxon>Insecta</taxon>
        <taxon>Pterygota</taxon>
        <taxon>Neoptera</taxon>
        <taxon>Paraneoptera</taxon>
        <taxon>Thysanoptera</taxon>
        <taxon>Terebrantia</taxon>
        <taxon>Thripoidea</taxon>
        <taxon>Thripidae</taxon>
        <taxon>Frankliniella</taxon>
    </lineage>
</organism>
<sequence>MTSSAGITCQLCKILKKSNLMMTAVALLLNKYQDLQYIFTASQPLTKVHDNASSWILDPYFSNSFWKS</sequence>
<evidence type="ECO:0000313" key="2">
    <source>
        <dbReference type="Proteomes" id="UP001219518"/>
    </source>
</evidence>
<keyword evidence="2" id="KW-1185">Reference proteome</keyword>
<gene>
    <name evidence="1" type="ORF">KUF71_022724</name>
</gene>
<name>A0AAE1H1L8_9NEOP</name>
<dbReference type="Proteomes" id="UP001219518">
    <property type="component" value="Unassembled WGS sequence"/>
</dbReference>
<protein>
    <submittedName>
        <fullName evidence="1">E3 ubiquitin-protein ligase HRD1</fullName>
    </submittedName>
</protein>
<dbReference type="AlphaFoldDB" id="A0AAE1H1L8"/>
<reference evidence="1" key="2">
    <citation type="journal article" date="2023" name="BMC Genomics">
        <title>Pest status, molecular evolution, and epigenetic factors derived from the genome assembly of Frankliniella fusca, a thysanopteran phytovirus vector.</title>
        <authorList>
            <person name="Catto M.A."/>
            <person name="Labadie P.E."/>
            <person name="Jacobson A.L."/>
            <person name="Kennedy G.G."/>
            <person name="Srinivasan R."/>
            <person name="Hunt B.G."/>
        </authorList>
    </citation>
    <scope>NUCLEOTIDE SEQUENCE</scope>
    <source>
        <strain evidence="1">PL_HMW_Pooled</strain>
    </source>
</reference>
<dbReference type="EMBL" id="JAHWGI010000315">
    <property type="protein sequence ID" value="KAK3913270.1"/>
    <property type="molecule type" value="Genomic_DNA"/>
</dbReference>
<evidence type="ECO:0000313" key="1">
    <source>
        <dbReference type="EMBL" id="KAK3913270.1"/>
    </source>
</evidence>
<proteinExistence type="predicted"/>
<comment type="caution">
    <text evidence="1">The sequence shown here is derived from an EMBL/GenBank/DDBJ whole genome shotgun (WGS) entry which is preliminary data.</text>
</comment>
<reference evidence="1" key="1">
    <citation type="submission" date="2021-07" db="EMBL/GenBank/DDBJ databases">
        <authorList>
            <person name="Catto M.A."/>
            <person name="Jacobson A."/>
            <person name="Kennedy G."/>
            <person name="Labadie P."/>
            <person name="Hunt B.G."/>
            <person name="Srinivasan R."/>
        </authorList>
    </citation>
    <scope>NUCLEOTIDE SEQUENCE</scope>
    <source>
        <strain evidence="1">PL_HMW_Pooled</strain>
        <tissue evidence="1">Head</tissue>
    </source>
</reference>
<accession>A0AAE1H1L8</accession>